<organism evidence="2 3">
    <name type="scientific">Prosthecobacter debontii</name>
    <dbReference type="NCBI Taxonomy" id="48467"/>
    <lineage>
        <taxon>Bacteria</taxon>
        <taxon>Pseudomonadati</taxon>
        <taxon>Verrucomicrobiota</taxon>
        <taxon>Verrucomicrobiia</taxon>
        <taxon>Verrucomicrobiales</taxon>
        <taxon>Verrucomicrobiaceae</taxon>
        <taxon>Prosthecobacter</taxon>
    </lineage>
</organism>
<feature type="compositionally biased region" description="Low complexity" evidence="1">
    <location>
        <begin position="129"/>
        <end position="141"/>
    </location>
</feature>
<dbReference type="STRING" id="48467.SAMN02745166_00530"/>
<dbReference type="Proteomes" id="UP000190774">
    <property type="component" value="Unassembled WGS sequence"/>
</dbReference>
<name>A0A1T4WSV6_9BACT</name>
<dbReference type="EMBL" id="FUYE01000002">
    <property type="protein sequence ID" value="SKA79691.1"/>
    <property type="molecule type" value="Genomic_DNA"/>
</dbReference>
<evidence type="ECO:0000313" key="2">
    <source>
        <dbReference type="EMBL" id="SKA79691.1"/>
    </source>
</evidence>
<keyword evidence="3" id="KW-1185">Reference proteome</keyword>
<gene>
    <name evidence="2" type="ORF">SAMN02745166_00530</name>
</gene>
<reference evidence="3" key="1">
    <citation type="submission" date="2017-02" db="EMBL/GenBank/DDBJ databases">
        <authorList>
            <person name="Varghese N."/>
            <person name="Submissions S."/>
        </authorList>
    </citation>
    <scope>NUCLEOTIDE SEQUENCE [LARGE SCALE GENOMIC DNA]</scope>
    <source>
        <strain evidence="3">ATCC 700200</strain>
    </source>
</reference>
<dbReference type="RefSeq" id="WP_078811766.1">
    <property type="nucleotide sequence ID" value="NZ_FUYE01000002.1"/>
</dbReference>
<proteinExistence type="predicted"/>
<sequence length="275" mass="29167">MAFSFSFFAPPSTGDLYPVTAENEQASEEPKAPVTAPTVIDWTQYEELLGLMEQPTSAAVQEPELPLSQPPAPLTAGLAALAVQQSTAEPLAMAPPSRKLGSLTPGPAIAASLALAAQASGPVHPPPQALTSTPSPSTSTPFNHLHGLQSHELAQLRLDLEREIEQVRQDLFGAAMGVSALKDRIDGLESHVAKSPAQDPGLTSGEIERLVKAWLNAHLPSHLKEPVKKTLDQALQETINTLSSSEFFRLPVRCPGFSPDSLLSQAPQVISSSRS</sequence>
<feature type="region of interest" description="Disordered" evidence="1">
    <location>
        <begin position="119"/>
        <end position="144"/>
    </location>
</feature>
<dbReference type="AlphaFoldDB" id="A0A1T4WSV6"/>
<evidence type="ECO:0000313" key="3">
    <source>
        <dbReference type="Proteomes" id="UP000190774"/>
    </source>
</evidence>
<dbReference type="OrthoDB" id="7189469at2"/>
<evidence type="ECO:0000256" key="1">
    <source>
        <dbReference type="SAM" id="MobiDB-lite"/>
    </source>
</evidence>
<accession>A0A1T4WSV6</accession>
<protein>
    <submittedName>
        <fullName evidence="2">Uncharacterized protein</fullName>
    </submittedName>
</protein>